<name>A0ABN7S237_OIKDI</name>
<evidence type="ECO:0000256" key="9">
    <source>
        <dbReference type="PIRNR" id="PIRNR038922"/>
    </source>
</evidence>
<feature type="compositionally biased region" description="Basic and acidic residues" evidence="10">
    <location>
        <begin position="587"/>
        <end position="599"/>
    </location>
</feature>
<dbReference type="PANTHER" id="PTHR14094">
    <property type="entry name" value="SIGNAL RECOGNITION PARTICLE 72"/>
    <property type="match status" value="1"/>
</dbReference>
<evidence type="ECO:0000256" key="1">
    <source>
        <dbReference type="ARBA" id="ARBA00004240"/>
    </source>
</evidence>
<keyword evidence="7 9" id="KW-0733">Signal recognition particle</keyword>
<keyword evidence="5 9" id="KW-0963">Cytoplasm</keyword>
<protein>
    <recommendedName>
        <fullName evidence="4 9">Signal recognition particle subunit SRP72</fullName>
    </recommendedName>
</protein>
<keyword evidence="6" id="KW-0256">Endoplasmic reticulum</keyword>
<evidence type="ECO:0000256" key="2">
    <source>
        <dbReference type="ARBA" id="ARBA00004496"/>
    </source>
</evidence>
<evidence type="ECO:0000256" key="7">
    <source>
        <dbReference type="ARBA" id="ARBA00023135"/>
    </source>
</evidence>
<reference evidence="12 13" key="1">
    <citation type="submission" date="2021-04" db="EMBL/GenBank/DDBJ databases">
        <authorList>
            <person name="Bliznina A."/>
        </authorList>
    </citation>
    <scope>NUCLEOTIDE SEQUENCE [LARGE SCALE GENOMIC DNA]</scope>
</reference>
<dbReference type="InterPro" id="IPR011990">
    <property type="entry name" value="TPR-like_helical_dom_sf"/>
</dbReference>
<evidence type="ECO:0000256" key="3">
    <source>
        <dbReference type="ARBA" id="ARBA00007676"/>
    </source>
</evidence>
<dbReference type="InterPro" id="IPR013699">
    <property type="entry name" value="Signal_recog_part_SRP72_RNA-bd"/>
</dbReference>
<proteinExistence type="inferred from homology"/>
<dbReference type="Proteomes" id="UP001158576">
    <property type="component" value="Chromosome PAR"/>
</dbReference>
<evidence type="ECO:0000259" key="11">
    <source>
        <dbReference type="Pfam" id="PF08492"/>
    </source>
</evidence>
<dbReference type="EMBL" id="OU015568">
    <property type="protein sequence ID" value="CAG5089238.1"/>
    <property type="molecule type" value="Genomic_DNA"/>
</dbReference>
<keyword evidence="8 9" id="KW-0687">Ribonucleoprotein</keyword>
<evidence type="ECO:0000313" key="13">
    <source>
        <dbReference type="Proteomes" id="UP001158576"/>
    </source>
</evidence>
<feature type="compositionally biased region" description="Basic residues" evidence="10">
    <location>
        <begin position="600"/>
        <end position="612"/>
    </location>
</feature>
<feature type="domain" description="Signal recognition particle SRP72 subunit RNA-binding" evidence="11">
    <location>
        <begin position="583"/>
        <end position="641"/>
    </location>
</feature>
<dbReference type="PANTHER" id="PTHR14094:SF9">
    <property type="entry name" value="SIGNAL RECOGNITION PARTICLE SUBUNIT SRP72"/>
    <property type="match status" value="1"/>
</dbReference>
<sequence length="643" mass="72780">MHDARSHCSSITLANRERRQAPTEIDEYDYDEAFFAEAALYGDYYDDLAALEAMLAEPKIETTTTPEPKVNVHSDDNDEIEFVETVFEKLLQEEFPEDDVEILEAGFLPLGFSFAILSILLLMAPAQNTEQTVPQLFTELQKSIQKQDYESVIKVSNKILHTKEGYNDQDALRCKTIAQIELEKYADAIKSLNQTDNELHFEKAYCFYRIQNNEKALEILEKFPDDEKCNELRAQLYFRLERWEEAFEIYQDALRNTVDNFEPERIANMIACAAMVSQYRPGTVAEKKELSDNYDPRVTGDTYEAAFNNACRLTGAGDYENAQEELVRAEQLCRSTAEDFDEDVGSELVGIRFQSGYIKQVTGKVKEAKTAYNLVIDTSNDPLYNALANHNLGTLNKADNILDSRKKFKSIQATNIDAKLVGPQRTAATKNRALLALYSGKPAECRKILGKIATDDDVINASILFQEKEYIQASAELLKWGQQNAQAELAAIKAASMFIEAQYKIDSGDTEAAALMLEEIHKAEPNNLAVVAELINAYSKIDPKKAAVVSSRLPSLEELTADLDLEDIETWAKQTSYKKVVKKVDETKQEAKIADEAAPRKTKSKKKKKPRYPKNFDPEAPNNAAVDPYRWMPLRERPYYKGP</sequence>
<comment type="function">
    <text evidence="9">Component of the signal recognition particle (SRP) complex, a ribonucleoprotein complex that mediates the cotranslational targeting of secretory and membrane proteins to the endoplasmic reticulum (ER).</text>
</comment>
<dbReference type="InterPro" id="IPR031545">
    <property type="entry name" value="SRP72_TPR-like"/>
</dbReference>
<dbReference type="Pfam" id="PF08492">
    <property type="entry name" value="SRP72"/>
    <property type="match status" value="1"/>
</dbReference>
<dbReference type="PIRSF" id="PIRSF038922">
    <property type="entry name" value="SRP72"/>
    <property type="match status" value="1"/>
</dbReference>
<comment type="similarity">
    <text evidence="3 9">Belongs to the SRP72 family.</text>
</comment>
<accession>A0ABN7S237</accession>
<organism evidence="12 13">
    <name type="scientific">Oikopleura dioica</name>
    <name type="common">Tunicate</name>
    <dbReference type="NCBI Taxonomy" id="34765"/>
    <lineage>
        <taxon>Eukaryota</taxon>
        <taxon>Metazoa</taxon>
        <taxon>Chordata</taxon>
        <taxon>Tunicata</taxon>
        <taxon>Appendicularia</taxon>
        <taxon>Copelata</taxon>
        <taxon>Oikopleuridae</taxon>
        <taxon>Oikopleura</taxon>
    </lineage>
</organism>
<feature type="region of interest" description="Disordered" evidence="10">
    <location>
        <begin position="587"/>
        <end position="628"/>
    </location>
</feature>
<dbReference type="Gene3D" id="1.25.40.10">
    <property type="entry name" value="Tetratricopeptide repeat domain"/>
    <property type="match status" value="2"/>
</dbReference>
<dbReference type="SUPFAM" id="SSF48452">
    <property type="entry name" value="TPR-like"/>
    <property type="match status" value="1"/>
</dbReference>
<keyword evidence="13" id="KW-1185">Reference proteome</keyword>
<evidence type="ECO:0000313" key="12">
    <source>
        <dbReference type="EMBL" id="CAG5089238.1"/>
    </source>
</evidence>
<dbReference type="InterPro" id="IPR026270">
    <property type="entry name" value="SRP72"/>
</dbReference>
<evidence type="ECO:0000256" key="8">
    <source>
        <dbReference type="ARBA" id="ARBA00023274"/>
    </source>
</evidence>
<dbReference type="Pfam" id="PF17004">
    <property type="entry name" value="SRP_TPR_like"/>
    <property type="match status" value="1"/>
</dbReference>
<gene>
    <name evidence="12" type="ORF">OKIOD_LOCUS3700</name>
</gene>
<evidence type="ECO:0000256" key="5">
    <source>
        <dbReference type="ARBA" id="ARBA00022490"/>
    </source>
</evidence>
<comment type="subcellular location">
    <subcellularLocation>
        <location evidence="2 9">Cytoplasm</location>
    </subcellularLocation>
    <subcellularLocation>
        <location evidence="1">Endoplasmic reticulum</location>
    </subcellularLocation>
</comment>
<evidence type="ECO:0000256" key="10">
    <source>
        <dbReference type="SAM" id="MobiDB-lite"/>
    </source>
</evidence>
<evidence type="ECO:0000256" key="6">
    <source>
        <dbReference type="ARBA" id="ARBA00022824"/>
    </source>
</evidence>
<evidence type="ECO:0000256" key="4">
    <source>
        <dbReference type="ARBA" id="ARBA00018350"/>
    </source>
</evidence>